<sequence length="151" mass="17272">MEVQKDFKEFLEYLNKNNVEYVIVGAYALAFYGVPRYTGDIDILINPSEDNAKRLLKALREFGFGSLDLKMNDFTTTDNVIQLGYAPVRIDILTSISGLTFEEVDKGKEEGMYGDVPVYFIGKNEYIRNKRKIGRFKDLADLESLGIDFEN</sequence>
<keyword evidence="2" id="KW-1185">Reference proteome</keyword>
<dbReference type="STRING" id="717231.Flexsi_0373"/>
<dbReference type="KEGG" id="fsi:Flexsi_0373"/>
<dbReference type="AlphaFoldDB" id="F8E8L2"/>
<dbReference type="OrthoDB" id="5519456at2"/>
<gene>
    <name evidence="1" type="ordered locus">Flexsi_0373</name>
</gene>
<evidence type="ECO:0000313" key="2">
    <source>
        <dbReference type="Proteomes" id="UP000006621"/>
    </source>
</evidence>
<protein>
    <recommendedName>
        <fullName evidence="3">Nucleotidyltransferase family protein</fullName>
    </recommendedName>
</protein>
<reference evidence="2" key="2">
    <citation type="submission" date="2011-06" db="EMBL/GenBank/DDBJ databases">
        <title>The complete genome of Flexistipes sinusarabici DSM 4947.</title>
        <authorList>
            <person name="Lucas S."/>
            <person name="Han J."/>
            <person name="Lapidus A."/>
            <person name="Bruce D."/>
            <person name="Goodwin L."/>
            <person name="Pitluck S."/>
            <person name="Peters L."/>
            <person name="Kyrpides N."/>
            <person name="Mavromatis K."/>
            <person name="Ivanova N."/>
            <person name="Mikhailova N."/>
            <person name="Chertkov O."/>
            <person name="Detter J.C."/>
            <person name="Tapia R."/>
            <person name="Han C."/>
            <person name="Land M."/>
            <person name="Hauser L."/>
            <person name="Markowitz V."/>
            <person name="Cheng J.-F."/>
            <person name="Hugenholtz P."/>
            <person name="Woyke T."/>
            <person name="Wu D."/>
            <person name="Spring S."/>
            <person name="Schroeder M."/>
            <person name="Brambilla E."/>
            <person name="Klenk H.-P."/>
            <person name="Eisen J.A."/>
        </authorList>
    </citation>
    <scope>NUCLEOTIDE SEQUENCE [LARGE SCALE GENOMIC DNA]</scope>
    <source>
        <strain evidence="2">DSM 4947 / MAS 10</strain>
    </source>
</reference>
<dbReference type="eggNOG" id="ENOG5032RSF">
    <property type="taxonomic scope" value="Bacteria"/>
</dbReference>
<reference evidence="1 2" key="1">
    <citation type="journal article" date="2011" name="Stand. Genomic Sci.">
        <title>Genome sequence of the moderately thermophilic halophile Flexistipes sinusarabici strain (MAS10).</title>
        <authorList>
            <person name="Lapidus A."/>
            <person name="Chertkov O."/>
            <person name="Nolan M."/>
            <person name="Lucas S."/>
            <person name="Hammon N."/>
            <person name="Deshpande S."/>
            <person name="Cheng J.F."/>
            <person name="Tapia R."/>
            <person name="Han C."/>
            <person name="Goodwin L."/>
            <person name="Pitluck S."/>
            <person name="Liolios K."/>
            <person name="Pagani I."/>
            <person name="Ivanova N."/>
            <person name="Huntemann M."/>
            <person name="Mavromatis K."/>
            <person name="Mikhailova N."/>
            <person name="Pati A."/>
            <person name="Chen A."/>
            <person name="Palaniappan K."/>
            <person name="Land M."/>
            <person name="Hauser L."/>
            <person name="Brambilla E.M."/>
            <person name="Rohde M."/>
            <person name="Abt B."/>
            <person name="Spring S."/>
            <person name="Goker M."/>
            <person name="Bristow J."/>
            <person name="Eisen J.A."/>
            <person name="Markowitz V."/>
            <person name="Hugenholtz P."/>
            <person name="Kyrpides N.C."/>
            <person name="Klenk H.P."/>
            <person name="Woyke T."/>
        </authorList>
    </citation>
    <scope>NUCLEOTIDE SEQUENCE [LARGE SCALE GENOMIC DNA]</scope>
    <source>
        <strain evidence="2">DSM 4947 / MAS 10</strain>
    </source>
</reference>
<dbReference type="InterPro" id="IPR043519">
    <property type="entry name" value="NT_sf"/>
</dbReference>
<evidence type="ECO:0008006" key="3">
    <source>
        <dbReference type="Google" id="ProtNLM"/>
    </source>
</evidence>
<proteinExistence type="predicted"/>
<organism evidence="1 2">
    <name type="scientific">Flexistipes sinusarabici (strain ATCC 49648 / DSM 4947 / MAS 10)</name>
    <dbReference type="NCBI Taxonomy" id="717231"/>
    <lineage>
        <taxon>Bacteria</taxon>
        <taxon>Pseudomonadati</taxon>
        <taxon>Deferribacterota</taxon>
        <taxon>Deferribacteres</taxon>
        <taxon>Deferribacterales</taxon>
        <taxon>Flexistipitaceae</taxon>
        <taxon>Flexistipes</taxon>
    </lineage>
</organism>
<evidence type="ECO:0000313" key="1">
    <source>
        <dbReference type="EMBL" id="AEI14061.1"/>
    </source>
</evidence>
<dbReference type="HOGENOM" id="CLU_120522_2_0_0"/>
<dbReference type="SUPFAM" id="SSF81301">
    <property type="entry name" value="Nucleotidyltransferase"/>
    <property type="match status" value="1"/>
</dbReference>
<dbReference type="Proteomes" id="UP000006621">
    <property type="component" value="Chromosome"/>
</dbReference>
<dbReference type="RefSeq" id="WP_013885572.1">
    <property type="nucleotide sequence ID" value="NC_015672.1"/>
</dbReference>
<name>F8E8L2_FLESM</name>
<dbReference type="InterPro" id="IPR019646">
    <property type="entry name" value="Aminoglyc_AdlTrfase"/>
</dbReference>
<dbReference type="EMBL" id="CP002858">
    <property type="protein sequence ID" value="AEI14061.1"/>
    <property type="molecule type" value="Genomic_DNA"/>
</dbReference>
<dbReference type="Pfam" id="PF10706">
    <property type="entry name" value="Aminoglyc_resit"/>
    <property type="match status" value="1"/>
</dbReference>
<dbReference type="Gene3D" id="3.30.460.40">
    <property type="match status" value="1"/>
</dbReference>
<accession>F8E8L2</accession>